<dbReference type="PANTHER" id="PTHR12277:SF194">
    <property type="entry name" value="FI04476P"/>
    <property type="match status" value="1"/>
</dbReference>
<reference evidence="4" key="1">
    <citation type="submission" date="2017-02" db="UniProtKB">
        <authorList>
            <consortium name="WormBaseParasite"/>
        </authorList>
    </citation>
    <scope>IDENTIFICATION</scope>
</reference>
<dbReference type="WBParaSite" id="SPAL_0000770000.1">
    <property type="protein sequence ID" value="SPAL_0000770000.1"/>
    <property type="gene ID" value="SPAL_0000770000"/>
</dbReference>
<dbReference type="Pfam" id="PF00561">
    <property type="entry name" value="Abhydrolase_1"/>
    <property type="match status" value="1"/>
</dbReference>
<feature type="domain" description="AB hydrolase-1" evidence="2">
    <location>
        <begin position="119"/>
        <end position="206"/>
    </location>
</feature>
<organism evidence="3 4">
    <name type="scientific">Strongyloides papillosus</name>
    <name type="common">Intestinal threadworm</name>
    <dbReference type="NCBI Taxonomy" id="174720"/>
    <lineage>
        <taxon>Eukaryota</taxon>
        <taxon>Metazoa</taxon>
        <taxon>Ecdysozoa</taxon>
        <taxon>Nematoda</taxon>
        <taxon>Chromadorea</taxon>
        <taxon>Rhabditida</taxon>
        <taxon>Tylenchina</taxon>
        <taxon>Panagrolaimomorpha</taxon>
        <taxon>Strongyloidoidea</taxon>
        <taxon>Strongyloididae</taxon>
        <taxon>Strongyloides</taxon>
    </lineage>
</organism>
<dbReference type="Proteomes" id="UP000046392">
    <property type="component" value="Unplaced"/>
</dbReference>
<dbReference type="STRING" id="174720.A0A0N5BP73"/>
<dbReference type="InterPro" id="IPR000073">
    <property type="entry name" value="AB_hydrolase_1"/>
</dbReference>
<dbReference type="GO" id="GO:0005789">
    <property type="term" value="C:endoplasmic reticulum membrane"/>
    <property type="evidence" value="ECO:0007669"/>
    <property type="project" value="TreeGrafter"/>
</dbReference>
<evidence type="ECO:0000313" key="3">
    <source>
        <dbReference type="Proteomes" id="UP000046392"/>
    </source>
</evidence>
<evidence type="ECO:0000259" key="2">
    <source>
        <dbReference type="Pfam" id="PF00561"/>
    </source>
</evidence>
<proteinExistence type="predicted"/>
<dbReference type="InterPro" id="IPR029058">
    <property type="entry name" value="AB_hydrolase_fold"/>
</dbReference>
<keyword evidence="1" id="KW-0812">Transmembrane</keyword>
<evidence type="ECO:0000313" key="4">
    <source>
        <dbReference type="WBParaSite" id="SPAL_0000770000.1"/>
    </source>
</evidence>
<dbReference type="GO" id="GO:0004622">
    <property type="term" value="F:phosphatidylcholine lysophospholipase activity"/>
    <property type="evidence" value="ECO:0007669"/>
    <property type="project" value="TreeGrafter"/>
</dbReference>
<dbReference type="Gene3D" id="3.40.50.1820">
    <property type="entry name" value="alpha/beta hydrolase"/>
    <property type="match status" value="1"/>
</dbReference>
<keyword evidence="3" id="KW-1185">Reference proteome</keyword>
<dbReference type="GO" id="GO:0052651">
    <property type="term" value="P:monoacylglycerol catabolic process"/>
    <property type="evidence" value="ECO:0007669"/>
    <property type="project" value="TreeGrafter"/>
</dbReference>
<dbReference type="PANTHER" id="PTHR12277">
    <property type="entry name" value="ALPHA/BETA HYDROLASE DOMAIN-CONTAINING PROTEIN"/>
    <property type="match status" value="1"/>
</dbReference>
<accession>A0A0N5BP73</accession>
<evidence type="ECO:0000256" key="1">
    <source>
        <dbReference type="SAM" id="Phobius"/>
    </source>
</evidence>
<name>A0A0N5BP73_STREA</name>
<dbReference type="GO" id="GO:0047372">
    <property type="term" value="F:monoacylglycerol lipase activity"/>
    <property type="evidence" value="ECO:0007669"/>
    <property type="project" value="TreeGrafter"/>
</dbReference>
<dbReference type="GO" id="GO:0006660">
    <property type="term" value="P:phosphatidylserine catabolic process"/>
    <property type="evidence" value="ECO:0007669"/>
    <property type="project" value="TreeGrafter"/>
</dbReference>
<dbReference type="AlphaFoldDB" id="A0A0N5BP73"/>
<protein>
    <submittedName>
        <fullName evidence="4">Hydrolase_4 domain-containing protein</fullName>
    </submittedName>
</protein>
<dbReference type="SUPFAM" id="SSF53474">
    <property type="entry name" value="alpha/beta-Hydrolases"/>
    <property type="match status" value="1"/>
</dbReference>
<keyword evidence="1" id="KW-0472">Membrane</keyword>
<feature type="transmembrane region" description="Helical" evidence="1">
    <location>
        <begin position="12"/>
        <end position="33"/>
    </location>
</feature>
<keyword evidence="1" id="KW-1133">Transmembrane helix</keyword>
<sequence>MIFRIYSALVYAFHVFTVFIGIVIINHLGLFLFATNYGKLFRLCFFMNYATRFNTNLGDPEYGGVKYVTRNFYLHVQKGVRIGVWHTLPQSLSAILKIENKKFERSTFENAIKEHNHKVVIYCHGAFGYRGNGKSISVANKLSSNDCHVFILDYRGFADSSGECSEEGFYDDLKVLYKYVYSLAPGRIYFWGHSMGGAIATRVAADLCEIGKGPKGLMLESSFTSAFDAFIYYPLNTAYRSFSYIYKYAAERTEKCCVRMQNNVNILRVTCPITLVHAKDDWIVPFFMSQQLYIIAKDSGKDVKMIIFNEDEQFGHNDCIKSPDFQNILENFLELNNLS</sequence>